<feature type="domain" description="CzcB-like barrel-sandwich hybrid" evidence="4">
    <location>
        <begin position="51"/>
        <end position="169"/>
    </location>
</feature>
<dbReference type="eggNOG" id="COG0845">
    <property type="taxonomic scope" value="Bacteria"/>
</dbReference>
<keyword evidence="6" id="KW-1185">Reference proteome</keyword>
<dbReference type="PANTHER" id="PTHR30469">
    <property type="entry name" value="MULTIDRUG RESISTANCE PROTEIN MDTA"/>
    <property type="match status" value="1"/>
</dbReference>
<feature type="domain" description="CusB-like beta-barrel" evidence="3">
    <location>
        <begin position="190"/>
        <end position="251"/>
    </location>
</feature>
<organism evidence="5 6">
    <name type="scientific">Endozoicomonas elysicola</name>
    <dbReference type="NCBI Taxonomy" id="305900"/>
    <lineage>
        <taxon>Bacteria</taxon>
        <taxon>Pseudomonadati</taxon>
        <taxon>Pseudomonadota</taxon>
        <taxon>Gammaproteobacteria</taxon>
        <taxon>Oceanospirillales</taxon>
        <taxon>Endozoicomonadaceae</taxon>
        <taxon>Endozoicomonas</taxon>
    </lineage>
</organism>
<dbReference type="Pfam" id="PF25954">
    <property type="entry name" value="Beta-barrel_RND_2"/>
    <property type="match status" value="1"/>
</dbReference>
<dbReference type="Pfam" id="PF25973">
    <property type="entry name" value="BSH_CzcB"/>
    <property type="match status" value="1"/>
</dbReference>
<feature type="chain" id="PRO_5001758936" evidence="2">
    <location>
        <begin position="30"/>
        <end position="258"/>
    </location>
</feature>
<dbReference type="InterPro" id="IPR006143">
    <property type="entry name" value="RND_pump_MFP"/>
</dbReference>
<protein>
    <submittedName>
        <fullName evidence="5">Uncharacterized protein</fullName>
    </submittedName>
</protein>
<dbReference type="STRING" id="305900.GV64_18125"/>
<keyword evidence="2" id="KW-0732">Signal</keyword>
<comment type="caution">
    <text evidence="5">The sequence shown here is derived from an EMBL/GenBank/DDBJ whole genome shotgun (WGS) entry which is preliminary data.</text>
</comment>
<sequence>MITMASTKQQITFFLSAALILTFTQTGFAQTSTTNLGQLSCLLEPSKSSDLSSEVPGIIRELKVQRGDTVKKGQVLMSLNSDVEQATLETARARLNFAVRKLQRNEALYKDKLISDHEQDELLTEKRLAMLQAEEALVRLHQREVRSPFSGVITDVVKEPGEYIDDSHFLQVVSLDPLHAQVIFQAELYGKIKKDTPVTLFTQGSEQGFTGRVKTLDPVIDAASDTFGITVEINNDQQQLIAGSRCRIEISGLSESIQ</sequence>
<dbReference type="NCBIfam" id="TIGR01730">
    <property type="entry name" value="RND_mfp"/>
    <property type="match status" value="1"/>
</dbReference>
<dbReference type="PANTHER" id="PTHR30469:SF15">
    <property type="entry name" value="HLYD FAMILY OF SECRETION PROTEINS"/>
    <property type="match status" value="1"/>
</dbReference>
<dbReference type="Gene3D" id="2.40.30.170">
    <property type="match status" value="1"/>
</dbReference>
<dbReference type="Gene3D" id="2.40.50.100">
    <property type="match status" value="1"/>
</dbReference>
<dbReference type="GO" id="GO:1990281">
    <property type="term" value="C:efflux pump complex"/>
    <property type="evidence" value="ECO:0007669"/>
    <property type="project" value="TreeGrafter"/>
</dbReference>
<evidence type="ECO:0000313" key="5">
    <source>
        <dbReference type="EMBL" id="KEI72388.1"/>
    </source>
</evidence>
<name>A0A081KE12_9GAMM</name>
<dbReference type="Gene3D" id="1.10.287.470">
    <property type="entry name" value="Helix hairpin bin"/>
    <property type="match status" value="1"/>
</dbReference>
<dbReference type="Proteomes" id="UP000027997">
    <property type="component" value="Unassembled WGS sequence"/>
</dbReference>
<reference evidence="5 6" key="1">
    <citation type="submission" date="2014-06" db="EMBL/GenBank/DDBJ databases">
        <title>Whole Genome Sequences of Three Symbiotic Endozoicomonas Bacteria.</title>
        <authorList>
            <person name="Neave M.J."/>
            <person name="Apprill A."/>
            <person name="Voolstra C.R."/>
        </authorList>
    </citation>
    <scope>NUCLEOTIDE SEQUENCE [LARGE SCALE GENOMIC DNA]</scope>
    <source>
        <strain evidence="5 6">DSM 22380</strain>
    </source>
</reference>
<comment type="similarity">
    <text evidence="1">Belongs to the membrane fusion protein (MFP) (TC 8.A.1) family.</text>
</comment>
<dbReference type="AlphaFoldDB" id="A0A081KE12"/>
<dbReference type="EMBL" id="JOJP01000001">
    <property type="protein sequence ID" value="KEI72388.1"/>
    <property type="molecule type" value="Genomic_DNA"/>
</dbReference>
<dbReference type="InterPro" id="IPR058792">
    <property type="entry name" value="Beta-barrel_RND_2"/>
</dbReference>
<feature type="signal peptide" evidence="2">
    <location>
        <begin position="1"/>
        <end position="29"/>
    </location>
</feature>
<accession>A0A081KE12</accession>
<dbReference type="GO" id="GO:0015562">
    <property type="term" value="F:efflux transmembrane transporter activity"/>
    <property type="evidence" value="ECO:0007669"/>
    <property type="project" value="TreeGrafter"/>
</dbReference>
<evidence type="ECO:0000259" key="4">
    <source>
        <dbReference type="Pfam" id="PF25973"/>
    </source>
</evidence>
<evidence type="ECO:0000256" key="2">
    <source>
        <dbReference type="SAM" id="SignalP"/>
    </source>
</evidence>
<proteinExistence type="inferred from homology"/>
<dbReference type="SUPFAM" id="SSF111369">
    <property type="entry name" value="HlyD-like secretion proteins"/>
    <property type="match status" value="1"/>
</dbReference>
<evidence type="ECO:0000259" key="3">
    <source>
        <dbReference type="Pfam" id="PF25954"/>
    </source>
</evidence>
<evidence type="ECO:0000256" key="1">
    <source>
        <dbReference type="ARBA" id="ARBA00009477"/>
    </source>
</evidence>
<gene>
    <name evidence="5" type="ORF">GV64_18125</name>
</gene>
<evidence type="ECO:0000313" key="6">
    <source>
        <dbReference type="Proteomes" id="UP000027997"/>
    </source>
</evidence>
<dbReference type="InterPro" id="IPR058647">
    <property type="entry name" value="BSH_CzcB-like"/>
</dbReference>